<name>A0ABX2Q4F7_9BACT</name>
<accession>A0ABX2Q4F7</accession>
<dbReference type="SUPFAM" id="SSF55729">
    <property type="entry name" value="Acyl-CoA N-acyltransferases (Nat)"/>
    <property type="match status" value="1"/>
</dbReference>
<keyword evidence="3" id="KW-1185">Reference proteome</keyword>
<dbReference type="InterPro" id="IPR016181">
    <property type="entry name" value="Acyl_CoA_acyltransferase"/>
</dbReference>
<comment type="caution">
    <text evidence="2">The sequence shown here is derived from an EMBL/GenBank/DDBJ whole genome shotgun (WGS) entry which is preliminary data.</text>
</comment>
<feature type="domain" description="BioF2-like acetyltransferase" evidence="1">
    <location>
        <begin position="185"/>
        <end position="310"/>
    </location>
</feature>
<dbReference type="Gene3D" id="3.40.630.30">
    <property type="match status" value="1"/>
</dbReference>
<proteinExistence type="predicted"/>
<evidence type="ECO:0000313" key="2">
    <source>
        <dbReference type="EMBL" id="NVO85157.1"/>
    </source>
</evidence>
<evidence type="ECO:0000313" key="3">
    <source>
        <dbReference type="Proteomes" id="UP000626554"/>
    </source>
</evidence>
<gene>
    <name evidence="2" type="ORF">HW556_09730</name>
</gene>
<dbReference type="EMBL" id="JABKAV010000023">
    <property type="protein sequence ID" value="NVO85157.1"/>
    <property type="molecule type" value="Genomic_DNA"/>
</dbReference>
<dbReference type="Proteomes" id="UP000626554">
    <property type="component" value="Unassembled WGS sequence"/>
</dbReference>
<protein>
    <submittedName>
        <fullName evidence="2">GNAT family N-acetyltransferase</fullName>
    </submittedName>
</protein>
<evidence type="ECO:0000259" key="1">
    <source>
        <dbReference type="Pfam" id="PF13480"/>
    </source>
</evidence>
<dbReference type="RefSeq" id="WP_176899829.1">
    <property type="nucleotide sequence ID" value="NZ_JABKAV010000023.1"/>
</dbReference>
<dbReference type="InterPro" id="IPR038740">
    <property type="entry name" value="BioF2-like_GNAT_dom"/>
</dbReference>
<reference evidence="2 3" key="1">
    <citation type="submission" date="2020-05" db="EMBL/GenBank/DDBJ databases">
        <title>Hymenobacter terrestris sp. nov. and Hymenobacter lapidiphilus sp. nov., isolated from regoliths in Antarctica.</title>
        <authorList>
            <person name="Sedlacek I."/>
            <person name="Pantucek R."/>
            <person name="Zeman M."/>
            <person name="Holochova P."/>
            <person name="Kralova S."/>
            <person name="Stankova E."/>
            <person name="Sedo O."/>
            <person name="Micenkova L."/>
            <person name="Svec P."/>
            <person name="Gupta V."/>
            <person name="Sood U."/>
            <person name="Korpole U.S."/>
            <person name="Lal R."/>
        </authorList>
    </citation>
    <scope>NUCLEOTIDE SEQUENCE [LARGE SCALE GENOMIC DNA]</scope>
    <source>
        <strain evidence="2 3">P5252</strain>
    </source>
</reference>
<dbReference type="Pfam" id="PF13480">
    <property type="entry name" value="Acetyltransf_6"/>
    <property type="match status" value="1"/>
</dbReference>
<sequence>MPSPSLISAAAAHLLPLPALAGAGYTLRRLPGLAPAPAPVRPPSYVPWLYLRPAHQVLQHWTEGEVLHFFLENETHTVAQLAVYLSADGHAARSPGRAPFGAVQTAPDLPETVLQAFLEAVETSLRAQGVRRLTLRPHAFAYEPAASARLATVLGRLGYQIGPIEMNSYLPLSRDFEAGLHPSERRRLRKCERHGLRFEQEPPLLLPLAYELIARSRQEKGKPLNMSLEQLQALFRALPGKVLLFSVRDAAGEWAAVSVVIEVRPDVLYHFLPASPLAYNHLSPMVLLNAGLHAFGRASGMRLLDLGISALPTGVDESLLRFKRHLGAVSGLKLTFSKELG</sequence>
<organism evidence="2 3">
    <name type="scientific">Hymenobacter terrestris</name>
    <dbReference type="NCBI Taxonomy" id="2748310"/>
    <lineage>
        <taxon>Bacteria</taxon>
        <taxon>Pseudomonadati</taxon>
        <taxon>Bacteroidota</taxon>
        <taxon>Cytophagia</taxon>
        <taxon>Cytophagales</taxon>
        <taxon>Hymenobacteraceae</taxon>
        <taxon>Hymenobacter</taxon>
    </lineage>
</organism>